<feature type="non-terminal residue" evidence="2">
    <location>
        <position position="1"/>
    </location>
</feature>
<gene>
    <name evidence="2" type="ORF">EX30DRAFT_311543</name>
</gene>
<organism evidence="2 3">
    <name type="scientific">Ascodesmis nigricans</name>
    <dbReference type="NCBI Taxonomy" id="341454"/>
    <lineage>
        <taxon>Eukaryota</taxon>
        <taxon>Fungi</taxon>
        <taxon>Dikarya</taxon>
        <taxon>Ascomycota</taxon>
        <taxon>Pezizomycotina</taxon>
        <taxon>Pezizomycetes</taxon>
        <taxon>Pezizales</taxon>
        <taxon>Ascodesmidaceae</taxon>
        <taxon>Ascodesmis</taxon>
    </lineage>
</organism>
<dbReference type="EMBL" id="ML220157">
    <property type="protein sequence ID" value="TGZ77177.1"/>
    <property type="molecule type" value="Genomic_DNA"/>
</dbReference>
<name>A0A4S2MR70_9PEZI</name>
<feature type="region of interest" description="Disordered" evidence="1">
    <location>
        <begin position="1"/>
        <end position="27"/>
    </location>
</feature>
<proteinExistence type="predicted"/>
<dbReference type="Proteomes" id="UP000298138">
    <property type="component" value="Unassembled WGS sequence"/>
</dbReference>
<evidence type="ECO:0000313" key="3">
    <source>
        <dbReference type="Proteomes" id="UP000298138"/>
    </source>
</evidence>
<protein>
    <submittedName>
        <fullName evidence="2">Uncharacterized protein</fullName>
    </submittedName>
</protein>
<dbReference type="AlphaFoldDB" id="A0A4S2MR70"/>
<sequence>VFVLHSEETPHEPSQDLNKGDHETQQRRVLDPVCEYEEKEPVAADEGVDDHGEVVQPGGFEAEVVAKEGVFGVWVQERPVHDDIPNGCSKSASQTSTEDEGCFGGMVGIDTPDTQRHVMQYREGIFPAIGHMGKPHFGVMITSETLKETPDPW</sequence>
<evidence type="ECO:0000256" key="1">
    <source>
        <dbReference type="SAM" id="MobiDB-lite"/>
    </source>
</evidence>
<accession>A0A4S2MR70</accession>
<reference evidence="2 3" key="1">
    <citation type="submission" date="2019-04" db="EMBL/GenBank/DDBJ databases">
        <title>Comparative genomics and transcriptomics to analyze fruiting body development in filamentous ascomycetes.</title>
        <authorList>
            <consortium name="DOE Joint Genome Institute"/>
            <person name="Lutkenhaus R."/>
            <person name="Traeger S."/>
            <person name="Breuer J."/>
            <person name="Kuo A."/>
            <person name="Lipzen A."/>
            <person name="Pangilinan J."/>
            <person name="Dilworth D."/>
            <person name="Sandor L."/>
            <person name="Poggeler S."/>
            <person name="Barry K."/>
            <person name="Grigoriev I.V."/>
            <person name="Nowrousian M."/>
        </authorList>
    </citation>
    <scope>NUCLEOTIDE SEQUENCE [LARGE SCALE GENOMIC DNA]</scope>
    <source>
        <strain evidence="2 3">CBS 389.68</strain>
    </source>
</reference>
<evidence type="ECO:0000313" key="2">
    <source>
        <dbReference type="EMBL" id="TGZ77177.1"/>
    </source>
</evidence>
<dbReference type="InParanoid" id="A0A4S2MR70"/>
<keyword evidence="3" id="KW-1185">Reference proteome</keyword>